<keyword evidence="5" id="KW-1185">Reference proteome</keyword>
<organism evidence="4 5">
    <name type="scientific">Thermobifida halotolerans</name>
    <dbReference type="NCBI Taxonomy" id="483545"/>
    <lineage>
        <taxon>Bacteria</taxon>
        <taxon>Bacillati</taxon>
        <taxon>Actinomycetota</taxon>
        <taxon>Actinomycetes</taxon>
        <taxon>Streptosporangiales</taxon>
        <taxon>Nocardiopsidaceae</taxon>
        <taxon>Thermobifida</taxon>
    </lineage>
</organism>
<evidence type="ECO:0000256" key="3">
    <source>
        <dbReference type="ARBA" id="ARBA00023163"/>
    </source>
</evidence>
<dbReference type="InterPro" id="IPR054156">
    <property type="entry name" value="YxaF_TetR_C"/>
</dbReference>
<dbReference type="PANTHER" id="PTHR47506">
    <property type="entry name" value="TRANSCRIPTIONAL REGULATORY PROTEIN"/>
    <property type="match status" value="1"/>
</dbReference>
<reference evidence="4" key="1">
    <citation type="submission" date="2020-10" db="EMBL/GenBank/DDBJ databases">
        <title>De novo genome project of the cellulose decomposer Thermobifida halotolerans type strain.</title>
        <authorList>
            <person name="Nagy I."/>
            <person name="Horvath B."/>
            <person name="Kukolya J."/>
            <person name="Nagy I."/>
            <person name="Orsini M."/>
        </authorList>
    </citation>
    <scope>NUCLEOTIDE SEQUENCE</scope>
    <source>
        <strain evidence="4">DSM 44931</strain>
    </source>
</reference>
<proteinExistence type="predicted"/>
<dbReference type="SUPFAM" id="SSF46689">
    <property type="entry name" value="Homeodomain-like"/>
    <property type="match status" value="1"/>
</dbReference>
<dbReference type="RefSeq" id="WP_068689834.1">
    <property type="nucleotide sequence ID" value="NZ_JBGBYW010000002.1"/>
</dbReference>
<dbReference type="InterPro" id="IPR001647">
    <property type="entry name" value="HTH_TetR"/>
</dbReference>
<dbReference type="KEGG" id="thao:NI17_003035"/>
<gene>
    <name evidence="4" type="ORF">NI17_003035</name>
</gene>
<dbReference type="SUPFAM" id="SSF48498">
    <property type="entry name" value="Tetracyclin repressor-like, C-terminal domain"/>
    <property type="match status" value="1"/>
</dbReference>
<evidence type="ECO:0000256" key="2">
    <source>
        <dbReference type="ARBA" id="ARBA00023125"/>
    </source>
</evidence>
<evidence type="ECO:0000313" key="4">
    <source>
        <dbReference type="EMBL" id="UOE21822.1"/>
    </source>
</evidence>
<protein>
    <submittedName>
        <fullName evidence="4">TetR/AcrR family transcriptional regulator</fullName>
    </submittedName>
</protein>
<dbReference type="InterPro" id="IPR009057">
    <property type="entry name" value="Homeodomain-like_sf"/>
</dbReference>
<dbReference type="OrthoDB" id="4567939at2"/>
<dbReference type="AlphaFoldDB" id="A0A399G735"/>
<keyword evidence="1" id="KW-0805">Transcription regulation</keyword>
<dbReference type="PANTHER" id="PTHR47506:SF3">
    <property type="entry name" value="HTH-TYPE TRANSCRIPTIONAL REGULATOR LMRA"/>
    <property type="match status" value="1"/>
</dbReference>
<sequence length="191" mass="20415">MGTRGAATRERLVDGARELIETHGYSGTGLNQILAVSGAPRGSLYFHFPGGKDELVAAALERAGEEVAALLRTLSEESADLAEYVRRLVGVFAARTEESGFAKGCPLATTALDVAAVNDRVHAVCRRVYASWQAVLADRLAAEGWSPREAEADAWSALSLIEGALLLARATRSTEPLDRAREAAVRLLVRN</sequence>
<dbReference type="GO" id="GO:0003677">
    <property type="term" value="F:DNA binding"/>
    <property type="evidence" value="ECO:0007669"/>
    <property type="project" value="UniProtKB-UniRule"/>
</dbReference>
<dbReference type="Pfam" id="PF21993">
    <property type="entry name" value="TetR_C_13_2"/>
    <property type="match status" value="1"/>
</dbReference>
<keyword evidence="3" id="KW-0804">Transcription</keyword>
<name>A0A399G735_9ACTN</name>
<accession>A0A399G735</accession>
<evidence type="ECO:0000256" key="1">
    <source>
        <dbReference type="ARBA" id="ARBA00023015"/>
    </source>
</evidence>
<dbReference type="Gene3D" id="1.10.357.10">
    <property type="entry name" value="Tetracycline Repressor, domain 2"/>
    <property type="match status" value="1"/>
</dbReference>
<evidence type="ECO:0000313" key="5">
    <source>
        <dbReference type="Proteomes" id="UP000265719"/>
    </source>
</evidence>
<keyword evidence="2" id="KW-0238">DNA-binding</keyword>
<dbReference type="PROSITE" id="PS50977">
    <property type="entry name" value="HTH_TETR_2"/>
    <property type="match status" value="1"/>
</dbReference>
<dbReference type="Pfam" id="PF00440">
    <property type="entry name" value="TetR_N"/>
    <property type="match status" value="1"/>
</dbReference>
<dbReference type="Proteomes" id="UP000265719">
    <property type="component" value="Chromosome"/>
</dbReference>
<dbReference type="InterPro" id="IPR036271">
    <property type="entry name" value="Tet_transcr_reg_TetR-rel_C_sf"/>
</dbReference>
<dbReference type="EMBL" id="CP063196">
    <property type="protein sequence ID" value="UOE21822.1"/>
    <property type="molecule type" value="Genomic_DNA"/>
</dbReference>